<feature type="transmembrane region" description="Helical" evidence="1">
    <location>
        <begin position="75"/>
        <end position="94"/>
    </location>
</feature>
<dbReference type="EMBL" id="SRLO01001159">
    <property type="protein sequence ID" value="TNN40799.1"/>
    <property type="molecule type" value="Genomic_DNA"/>
</dbReference>
<accession>A0A4Z2FI13</accession>
<reference evidence="2 3" key="1">
    <citation type="submission" date="2019-03" db="EMBL/GenBank/DDBJ databases">
        <title>First draft genome of Liparis tanakae, snailfish: a comprehensive survey of snailfish specific genes.</title>
        <authorList>
            <person name="Kim W."/>
            <person name="Song I."/>
            <person name="Jeong J.-H."/>
            <person name="Kim D."/>
            <person name="Kim S."/>
            <person name="Ryu S."/>
            <person name="Song J.Y."/>
            <person name="Lee S.K."/>
        </authorList>
    </citation>
    <scope>NUCLEOTIDE SEQUENCE [LARGE SCALE GENOMIC DNA]</scope>
    <source>
        <tissue evidence="2">Muscle</tissue>
    </source>
</reference>
<sequence length="99" mass="11175">MQSSTMKRFRRRRAKEFQLRHLAAPIRSWLLSQDVPGCRTREAGYRPTLYLEAVPPLCRAANLRSYAAVNGSTRILVRICVSIPFLLIFAGSGIEVALN</sequence>
<keyword evidence="3" id="KW-1185">Reference proteome</keyword>
<evidence type="ECO:0000313" key="3">
    <source>
        <dbReference type="Proteomes" id="UP000314294"/>
    </source>
</evidence>
<evidence type="ECO:0000313" key="2">
    <source>
        <dbReference type="EMBL" id="TNN40799.1"/>
    </source>
</evidence>
<protein>
    <submittedName>
        <fullName evidence="2">Uncharacterized protein</fullName>
    </submittedName>
</protein>
<keyword evidence="1" id="KW-0472">Membrane</keyword>
<dbReference type="Proteomes" id="UP000314294">
    <property type="component" value="Unassembled WGS sequence"/>
</dbReference>
<comment type="caution">
    <text evidence="2">The sequence shown here is derived from an EMBL/GenBank/DDBJ whole genome shotgun (WGS) entry which is preliminary data.</text>
</comment>
<organism evidence="2 3">
    <name type="scientific">Liparis tanakae</name>
    <name type="common">Tanaka's snailfish</name>
    <dbReference type="NCBI Taxonomy" id="230148"/>
    <lineage>
        <taxon>Eukaryota</taxon>
        <taxon>Metazoa</taxon>
        <taxon>Chordata</taxon>
        <taxon>Craniata</taxon>
        <taxon>Vertebrata</taxon>
        <taxon>Euteleostomi</taxon>
        <taxon>Actinopterygii</taxon>
        <taxon>Neopterygii</taxon>
        <taxon>Teleostei</taxon>
        <taxon>Neoteleostei</taxon>
        <taxon>Acanthomorphata</taxon>
        <taxon>Eupercaria</taxon>
        <taxon>Perciformes</taxon>
        <taxon>Cottioidei</taxon>
        <taxon>Cottales</taxon>
        <taxon>Liparidae</taxon>
        <taxon>Liparis</taxon>
    </lineage>
</organism>
<keyword evidence="1" id="KW-0812">Transmembrane</keyword>
<dbReference type="AlphaFoldDB" id="A0A4Z2FI13"/>
<proteinExistence type="predicted"/>
<keyword evidence="1" id="KW-1133">Transmembrane helix</keyword>
<gene>
    <name evidence="2" type="ORF">EYF80_049039</name>
</gene>
<name>A0A4Z2FI13_9TELE</name>
<evidence type="ECO:0000256" key="1">
    <source>
        <dbReference type="SAM" id="Phobius"/>
    </source>
</evidence>